<evidence type="ECO:0000256" key="5">
    <source>
        <dbReference type="ARBA" id="ARBA00022692"/>
    </source>
</evidence>
<keyword evidence="7 8" id="KW-0472">Membrane</keyword>
<evidence type="ECO:0000256" key="6">
    <source>
        <dbReference type="ARBA" id="ARBA00022989"/>
    </source>
</evidence>
<feature type="transmembrane region" description="Helical" evidence="8">
    <location>
        <begin position="207"/>
        <end position="229"/>
    </location>
</feature>
<name>A0A9D1VB76_9BACT</name>
<dbReference type="PANTHER" id="PTHR30330">
    <property type="entry name" value="AGSS FAMILY TRANSPORTER, SODIUM-ALANINE"/>
    <property type="match status" value="1"/>
</dbReference>
<dbReference type="Pfam" id="PF01235">
    <property type="entry name" value="Na_Ala_symp"/>
    <property type="match status" value="1"/>
</dbReference>
<reference evidence="9" key="1">
    <citation type="journal article" date="2021" name="PeerJ">
        <title>Extensive microbial diversity within the chicken gut microbiome revealed by metagenomics and culture.</title>
        <authorList>
            <person name="Gilroy R."/>
            <person name="Ravi A."/>
            <person name="Getino M."/>
            <person name="Pursley I."/>
            <person name="Horton D.L."/>
            <person name="Alikhan N.F."/>
            <person name="Baker D."/>
            <person name="Gharbi K."/>
            <person name="Hall N."/>
            <person name="Watson M."/>
            <person name="Adriaenssens E.M."/>
            <person name="Foster-Nyarko E."/>
            <person name="Jarju S."/>
            <person name="Secka A."/>
            <person name="Antonio M."/>
            <person name="Oren A."/>
            <person name="Chaudhuri R.R."/>
            <person name="La Ragione R."/>
            <person name="Hildebrand F."/>
            <person name="Pallen M.J."/>
        </authorList>
    </citation>
    <scope>NUCLEOTIDE SEQUENCE</scope>
    <source>
        <strain evidence="9">14975</strain>
    </source>
</reference>
<dbReference type="NCBIfam" id="TIGR00835">
    <property type="entry name" value="agcS"/>
    <property type="match status" value="1"/>
</dbReference>
<organism evidence="9 10">
    <name type="scientific">Candidatus Akkermansia intestinigallinarum</name>
    <dbReference type="NCBI Taxonomy" id="2838431"/>
    <lineage>
        <taxon>Bacteria</taxon>
        <taxon>Pseudomonadati</taxon>
        <taxon>Verrucomicrobiota</taxon>
        <taxon>Verrucomicrobiia</taxon>
        <taxon>Verrucomicrobiales</taxon>
        <taxon>Akkermansiaceae</taxon>
        <taxon>Akkermansia</taxon>
    </lineage>
</organism>
<feature type="transmembrane region" description="Helical" evidence="8">
    <location>
        <begin position="142"/>
        <end position="160"/>
    </location>
</feature>
<dbReference type="InterPro" id="IPR001463">
    <property type="entry name" value="Na/Ala_symport"/>
</dbReference>
<feature type="transmembrane region" description="Helical" evidence="8">
    <location>
        <begin position="16"/>
        <end position="36"/>
    </location>
</feature>
<dbReference type="PANTHER" id="PTHR30330:SF3">
    <property type="entry name" value="TRANSCRIPTIONAL REGULATOR, LRP FAMILY"/>
    <property type="match status" value="1"/>
</dbReference>
<proteinExistence type="inferred from homology"/>
<protein>
    <submittedName>
        <fullName evidence="9">Sodium:alanine symporter family protein</fullName>
    </submittedName>
</protein>
<accession>A0A9D1VB76</accession>
<evidence type="ECO:0000256" key="7">
    <source>
        <dbReference type="ARBA" id="ARBA00023136"/>
    </source>
</evidence>
<keyword evidence="5 8" id="KW-0812">Transmembrane</keyword>
<evidence type="ECO:0000256" key="4">
    <source>
        <dbReference type="ARBA" id="ARBA00022475"/>
    </source>
</evidence>
<feature type="transmembrane region" description="Helical" evidence="8">
    <location>
        <begin position="180"/>
        <end position="200"/>
    </location>
</feature>
<feature type="transmembrane region" description="Helical" evidence="8">
    <location>
        <begin position="392"/>
        <end position="413"/>
    </location>
</feature>
<dbReference type="EMBL" id="DXFQ01000086">
    <property type="protein sequence ID" value="HIX19936.1"/>
    <property type="molecule type" value="Genomic_DNA"/>
</dbReference>
<keyword evidence="4 8" id="KW-1003">Cell membrane</keyword>
<dbReference type="AlphaFoldDB" id="A0A9D1VB76"/>
<gene>
    <name evidence="9" type="ORF">H9862_04945</name>
</gene>
<comment type="caution">
    <text evidence="9">The sequence shown here is derived from an EMBL/GenBank/DDBJ whole genome shotgun (WGS) entry which is preliminary data.</text>
</comment>
<evidence type="ECO:0000256" key="2">
    <source>
        <dbReference type="ARBA" id="ARBA00009261"/>
    </source>
</evidence>
<feature type="transmembrane region" description="Helical" evidence="8">
    <location>
        <begin position="249"/>
        <end position="268"/>
    </location>
</feature>
<feature type="transmembrane region" description="Helical" evidence="8">
    <location>
        <begin position="419"/>
        <end position="438"/>
    </location>
</feature>
<feature type="transmembrane region" description="Helical" evidence="8">
    <location>
        <begin position="306"/>
        <end position="326"/>
    </location>
</feature>
<dbReference type="Proteomes" id="UP000823964">
    <property type="component" value="Unassembled WGS sequence"/>
</dbReference>
<comment type="subcellular location">
    <subcellularLocation>
        <location evidence="1 8">Cell membrane</location>
        <topology evidence="1 8">Multi-pass membrane protein</topology>
    </subcellularLocation>
</comment>
<sequence>MLQLIEESLSAASGFLWGYILLFCLLGTHLYLTVILRCPQRYFFTALKLYFARGNKSEGHISHFSSLMISLAANVGTGNIIGVAVAVTTGGPGAVFWCMLTGLLGMSTRYAESLLAIRYRVRDEKGNIVGGPMYAIERGMKCKWLGVTFAVLTAIAAFGIGNITQSNAVARVVEESSLGFPAWGTGLVLALLVAGVLLGGLKGISRVCSACVPAMALIYMAGCALLLIANADYILPAIARIMDSAFTEQAAGGGFIGSTLMLAMQTGCKRGLFSNESGMGSSPIVSAPVRTPNAVQQALVASTGPFWDTVVICTLTGITLTVAVMAHPQVDSEAGEVLTYHAFASIGSIGSLLLTVSLTTFVVSTLLGWSYFGERALQYLGGIKLITPYRMLWVLMTFVGCIVPRSALVWDFADVANGLMALPNLISLFALSGTLVLYTRHYLWENRLYKVDEFSIPSSQEPDKEPLKES</sequence>
<comment type="similarity">
    <text evidence="2 8">Belongs to the alanine or glycine:cation symporter (AGCS) (TC 2.A.25) family.</text>
</comment>
<reference evidence="9" key="2">
    <citation type="submission" date="2021-04" db="EMBL/GenBank/DDBJ databases">
        <authorList>
            <person name="Gilroy R."/>
        </authorList>
    </citation>
    <scope>NUCLEOTIDE SEQUENCE</scope>
    <source>
        <strain evidence="9">14975</strain>
    </source>
</reference>
<keyword evidence="3 8" id="KW-0813">Transport</keyword>
<evidence type="ECO:0000256" key="3">
    <source>
        <dbReference type="ARBA" id="ARBA00022448"/>
    </source>
</evidence>
<evidence type="ECO:0000313" key="10">
    <source>
        <dbReference type="Proteomes" id="UP000823964"/>
    </source>
</evidence>
<evidence type="ECO:0000256" key="1">
    <source>
        <dbReference type="ARBA" id="ARBA00004651"/>
    </source>
</evidence>
<evidence type="ECO:0000256" key="8">
    <source>
        <dbReference type="RuleBase" id="RU363064"/>
    </source>
</evidence>
<keyword evidence="6 8" id="KW-1133">Transmembrane helix</keyword>
<dbReference type="Gene3D" id="1.20.1740.10">
    <property type="entry name" value="Amino acid/polyamine transporter I"/>
    <property type="match status" value="1"/>
</dbReference>
<keyword evidence="8" id="KW-0769">Symport</keyword>
<dbReference type="PRINTS" id="PR00175">
    <property type="entry name" value="NAALASMPORT"/>
</dbReference>
<evidence type="ECO:0000313" key="9">
    <source>
        <dbReference type="EMBL" id="HIX19936.1"/>
    </source>
</evidence>
<feature type="transmembrane region" description="Helical" evidence="8">
    <location>
        <begin position="346"/>
        <end position="372"/>
    </location>
</feature>
<dbReference type="GO" id="GO:0005886">
    <property type="term" value="C:plasma membrane"/>
    <property type="evidence" value="ECO:0007669"/>
    <property type="project" value="UniProtKB-SubCell"/>
</dbReference>
<dbReference type="GO" id="GO:0005283">
    <property type="term" value="F:amino acid:sodium symporter activity"/>
    <property type="evidence" value="ECO:0007669"/>
    <property type="project" value="InterPro"/>
</dbReference>